<dbReference type="OrthoDB" id="1798043at2"/>
<keyword evidence="5" id="KW-1185">Reference proteome</keyword>
<evidence type="ECO:0000313" key="5">
    <source>
        <dbReference type="Proteomes" id="UP000233440"/>
    </source>
</evidence>
<evidence type="ECO:0000256" key="1">
    <source>
        <dbReference type="ARBA" id="ARBA00004241"/>
    </source>
</evidence>
<dbReference type="InterPro" id="IPR045584">
    <property type="entry name" value="Pilin-like"/>
</dbReference>
<dbReference type="EMBL" id="PIQO01000003">
    <property type="protein sequence ID" value="PKR86081.1"/>
    <property type="molecule type" value="Genomic_DNA"/>
</dbReference>
<sequence length="61" mass="6958">MKLVKNQNAFTLIEMLVVLLIITILIFVAIPNITKHSKNINNKGCEAFVKWNKYSSSSFQC</sequence>
<dbReference type="SUPFAM" id="SSF54523">
    <property type="entry name" value="Pili subunits"/>
    <property type="match status" value="1"/>
</dbReference>
<reference evidence="4 5" key="1">
    <citation type="submission" date="2017-11" db="EMBL/GenBank/DDBJ databases">
        <title>Bacillus camelliae sp. nov., isolated from pu'er tea.</title>
        <authorList>
            <person name="Niu L."/>
        </authorList>
    </citation>
    <scope>NUCLEOTIDE SEQUENCE [LARGE SCALE GENOMIC DNA]</scope>
    <source>
        <strain evidence="4 5">7578-1</strain>
    </source>
</reference>
<dbReference type="NCBIfam" id="TIGR02532">
    <property type="entry name" value="IV_pilin_GFxxxE"/>
    <property type="match status" value="1"/>
</dbReference>
<evidence type="ECO:0000256" key="2">
    <source>
        <dbReference type="ARBA" id="ARBA00023287"/>
    </source>
</evidence>
<dbReference type="AlphaFoldDB" id="A0A2N3LN76"/>
<accession>A0A2N3LN76</accession>
<keyword evidence="3" id="KW-0812">Transmembrane</keyword>
<keyword evidence="3" id="KW-0472">Membrane</keyword>
<feature type="transmembrane region" description="Helical" evidence="3">
    <location>
        <begin position="12"/>
        <end position="33"/>
    </location>
</feature>
<keyword evidence="3" id="KW-1133">Transmembrane helix</keyword>
<gene>
    <name evidence="4" type="ORF">CWO92_06835</name>
</gene>
<evidence type="ECO:0000313" key="4">
    <source>
        <dbReference type="EMBL" id="PKR86081.1"/>
    </source>
</evidence>
<dbReference type="InterPro" id="IPR012902">
    <property type="entry name" value="N_methyl_site"/>
</dbReference>
<dbReference type="GO" id="GO:0009986">
    <property type="term" value="C:cell surface"/>
    <property type="evidence" value="ECO:0007669"/>
    <property type="project" value="UniProtKB-SubCell"/>
</dbReference>
<evidence type="ECO:0000256" key="3">
    <source>
        <dbReference type="SAM" id="Phobius"/>
    </source>
</evidence>
<dbReference type="Gene3D" id="3.30.700.10">
    <property type="entry name" value="Glycoprotein, Type 4 Pilin"/>
    <property type="match status" value="1"/>
</dbReference>
<comment type="caution">
    <text evidence="4">The sequence shown here is derived from an EMBL/GenBank/DDBJ whole genome shotgun (WGS) entry which is preliminary data.</text>
</comment>
<dbReference type="Proteomes" id="UP000233440">
    <property type="component" value="Unassembled WGS sequence"/>
</dbReference>
<name>A0A2N3LN76_9BACI</name>
<keyword evidence="2" id="KW-0178">Competence</keyword>
<organism evidence="4 5">
    <name type="scientific">Heyndrickxia camelliae</name>
    <dbReference type="NCBI Taxonomy" id="1707093"/>
    <lineage>
        <taxon>Bacteria</taxon>
        <taxon>Bacillati</taxon>
        <taxon>Bacillota</taxon>
        <taxon>Bacilli</taxon>
        <taxon>Bacillales</taxon>
        <taxon>Bacillaceae</taxon>
        <taxon>Heyndrickxia</taxon>
    </lineage>
</organism>
<proteinExistence type="predicted"/>
<dbReference type="Pfam" id="PF07963">
    <property type="entry name" value="N_methyl"/>
    <property type="match status" value="1"/>
</dbReference>
<evidence type="ECO:0008006" key="6">
    <source>
        <dbReference type="Google" id="ProtNLM"/>
    </source>
</evidence>
<comment type="subcellular location">
    <subcellularLocation>
        <location evidence="1">Cell surface</location>
    </subcellularLocation>
</comment>
<dbReference type="GO" id="GO:0030420">
    <property type="term" value="P:establishment of competence for transformation"/>
    <property type="evidence" value="ECO:0007669"/>
    <property type="project" value="UniProtKB-KW"/>
</dbReference>
<protein>
    <recommendedName>
        <fullName evidence="6">Prepilin-type N-terminal cleavage/methylation domain-containing protein</fullName>
    </recommendedName>
</protein>